<proteinExistence type="predicted"/>
<evidence type="ECO:0000313" key="1">
    <source>
        <dbReference type="EMBL" id="KNE88892.1"/>
    </source>
</evidence>
<gene>
    <name evidence="1" type="ORF">PSTG_17661</name>
</gene>
<dbReference type="STRING" id="1165861.A0A0L0UP73"/>
<dbReference type="OrthoDB" id="2505248at2759"/>
<reference evidence="2" key="1">
    <citation type="submission" date="2014-03" db="EMBL/GenBank/DDBJ databases">
        <title>The Genome Sequence of Puccinia striiformis f. sp. tritici PST-78.</title>
        <authorList>
            <consortium name="The Broad Institute Genome Sequencing Platform"/>
            <person name="Cuomo C."/>
            <person name="Hulbert S."/>
            <person name="Chen X."/>
            <person name="Walker B."/>
            <person name="Young S.K."/>
            <person name="Zeng Q."/>
            <person name="Gargeya S."/>
            <person name="Fitzgerald M."/>
            <person name="Haas B."/>
            <person name="Abouelleil A."/>
            <person name="Alvarado L."/>
            <person name="Arachchi H.M."/>
            <person name="Berlin A.M."/>
            <person name="Chapman S.B."/>
            <person name="Goldberg J."/>
            <person name="Griggs A."/>
            <person name="Gujja S."/>
            <person name="Hansen M."/>
            <person name="Howarth C."/>
            <person name="Imamovic A."/>
            <person name="Larimer J."/>
            <person name="McCowan C."/>
            <person name="Montmayeur A."/>
            <person name="Murphy C."/>
            <person name="Neiman D."/>
            <person name="Pearson M."/>
            <person name="Priest M."/>
            <person name="Roberts A."/>
            <person name="Saif S."/>
            <person name="Shea T."/>
            <person name="Sisk P."/>
            <person name="Sykes S."/>
            <person name="Wortman J."/>
            <person name="Nusbaum C."/>
            <person name="Birren B."/>
        </authorList>
    </citation>
    <scope>NUCLEOTIDE SEQUENCE [LARGE SCALE GENOMIC DNA]</scope>
    <source>
        <strain evidence="2">race PST-78</strain>
    </source>
</reference>
<organism evidence="1 2">
    <name type="scientific">Puccinia striiformis f. sp. tritici PST-78</name>
    <dbReference type="NCBI Taxonomy" id="1165861"/>
    <lineage>
        <taxon>Eukaryota</taxon>
        <taxon>Fungi</taxon>
        <taxon>Dikarya</taxon>
        <taxon>Basidiomycota</taxon>
        <taxon>Pucciniomycotina</taxon>
        <taxon>Pucciniomycetes</taxon>
        <taxon>Pucciniales</taxon>
        <taxon>Pucciniaceae</taxon>
        <taxon>Puccinia</taxon>
    </lineage>
</organism>
<evidence type="ECO:0000313" key="2">
    <source>
        <dbReference type="Proteomes" id="UP000054564"/>
    </source>
</evidence>
<dbReference type="Proteomes" id="UP000054564">
    <property type="component" value="Unassembled WGS sequence"/>
</dbReference>
<dbReference type="EMBL" id="AJIL01000751">
    <property type="protein sequence ID" value="KNE88892.1"/>
    <property type="molecule type" value="Genomic_DNA"/>
</dbReference>
<keyword evidence="2" id="KW-1185">Reference proteome</keyword>
<accession>A0A0L0UP73</accession>
<protein>
    <submittedName>
        <fullName evidence="1">Uncharacterized protein</fullName>
    </submittedName>
</protein>
<dbReference type="PANTHER" id="PTHR33050">
    <property type="entry name" value="REVERSE TRANSCRIPTASE DOMAIN-CONTAINING PROTEIN"/>
    <property type="match status" value="1"/>
</dbReference>
<comment type="caution">
    <text evidence="1">The sequence shown here is derived from an EMBL/GenBank/DDBJ whole genome shotgun (WGS) entry which is preliminary data.</text>
</comment>
<name>A0A0L0UP73_9BASI</name>
<dbReference type="PANTHER" id="PTHR33050:SF7">
    <property type="entry name" value="RIBONUCLEASE H"/>
    <property type="match status" value="1"/>
</dbReference>
<sequence length="301" mass="34678">MSVNWPTSINACEMNIPKWSAALMEAGLLPELQHIIDGFENGFDQGIPDHKLGDLKWYTPDNYTSAVLAKEKIQASVTKEVEHGRMFGPFTQEEAHQRFGFLRSNPLGSVVNSDGKIRPINDLSHPKHNNKIMSVNSFVNKRDYATTWDDFKVVAEFFRTTAGPFELAIFAWEKAYRQIPTLMSQWPYLMVQDLPPISDAWKRVMAHEFEVVRIFRWVDDNLPEVLGIHTGIIRKHLPDTNPHANRDPVGRRCLHKFWHWSSSRQQVESIVDERDMARWGEPKRNCLVGNDGNPHRVDHGT</sequence>
<dbReference type="AlphaFoldDB" id="A0A0L0UP73"/>
<dbReference type="InterPro" id="IPR052055">
    <property type="entry name" value="Hepadnavirus_pol/RT"/>
</dbReference>